<dbReference type="HOGENOM" id="CLU_1205185_0_0_1"/>
<name>G4TSV9_SERID</name>
<feature type="region of interest" description="Disordered" evidence="1">
    <location>
        <begin position="102"/>
        <end position="153"/>
    </location>
</feature>
<keyword evidence="3" id="KW-1185">Reference proteome</keyword>
<feature type="compositionally biased region" description="Polar residues" evidence="1">
    <location>
        <begin position="104"/>
        <end position="137"/>
    </location>
</feature>
<sequence>MSQTSFYRRFIICIYQDDQGLELDSVSLSRKLGFEEALAKARVTLPIPETSPVVLYTRTYLPAGDTKGRLVRVCEDVWQWAVTEPSVCEMYMRIDAGSLDARPISTSSTPYTRLPSSRDSSSDVHGQSRRTNVSRSSAAKRIGHQQRTAITKKVSQSLQVAKLKSYGWVGDKPLHTSRRPGPPKNYSYTRKPRKRKER</sequence>
<organism evidence="2 3">
    <name type="scientific">Serendipita indica (strain DSM 11827)</name>
    <name type="common">Root endophyte fungus</name>
    <name type="synonym">Piriformospora indica</name>
    <dbReference type="NCBI Taxonomy" id="1109443"/>
    <lineage>
        <taxon>Eukaryota</taxon>
        <taxon>Fungi</taxon>
        <taxon>Dikarya</taxon>
        <taxon>Basidiomycota</taxon>
        <taxon>Agaricomycotina</taxon>
        <taxon>Agaricomycetes</taxon>
        <taxon>Sebacinales</taxon>
        <taxon>Serendipitaceae</taxon>
        <taxon>Serendipita</taxon>
    </lineage>
</organism>
<comment type="caution">
    <text evidence="2">The sequence shown here is derived from an EMBL/GenBank/DDBJ whole genome shotgun (WGS) entry which is preliminary data.</text>
</comment>
<evidence type="ECO:0000313" key="2">
    <source>
        <dbReference type="EMBL" id="CCA74402.1"/>
    </source>
</evidence>
<gene>
    <name evidence="2" type="ORF">PIIN_08354</name>
</gene>
<evidence type="ECO:0000256" key="1">
    <source>
        <dbReference type="SAM" id="MobiDB-lite"/>
    </source>
</evidence>
<accession>G4TSV9</accession>
<dbReference type="AlphaFoldDB" id="G4TSV9"/>
<dbReference type="Proteomes" id="UP000007148">
    <property type="component" value="Unassembled WGS sequence"/>
</dbReference>
<feature type="region of interest" description="Disordered" evidence="1">
    <location>
        <begin position="169"/>
        <end position="198"/>
    </location>
</feature>
<reference evidence="2 3" key="1">
    <citation type="journal article" date="2011" name="PLoS Pathog.">
        <title>Endophytic Life Strategies Decoded by Genome and Transcriptome Analyses of the Mutualistic Root Symbiont Piriformospora indica.</title>
        <authorList>
            <person name="Zuccaro A."/>
            <person name="Lahrmann U."/>
            <person name="Guldener U."/>
            <person name="Langen G."/>
            <person name="Pfiffi S."/>
            <person name="Biedenkopf D."/>
            <person name="Wong P."/>
            <person name="Samans B."/>
            <person name="Grimm C."/>
            <person name="Basiewicz M."/>
            <person name="Murat C."/>
            <person name="Martin F."/>
            <person name="Kogel K.H."/>
        </authorList>
    </citation>
    <scope>NUCLEOTIDE SEQUENCE [LARGE SCALE GENOMIC DNA]</scope>
    <source>
        <strain evidence="2 3">DSM 11827</strain>
    </source>
</reference>
<dbReference type="InParanoid" id="G4TSV9"/>
<protein>
    <submittedName>
        <fullName evidence="2">Uncharacterized protein</fullName>
    </submittedName>
</protein>
<dbReference type="EMBL" id="CAFZ01000309">
    <property type="protein sequence ID" value="CCA74402.1"/>
    <property type="molecule type" value="Genomic_DNA"/>
</dbReference>
<proteinExistence type="predicted"/>
<evidence type="ECO:0000313" key="3">
    <source>
        <dbReference type="Proteomes" id="UP000007148"/>
    </source>
</evidence>